<dbReference type="Gene3D" id="1.10.10.10">
    <property type="entry name" value="Winged helix-like DNA-binding domain superfamily/Winged helix DNA-binding domain"/>
    <property type="match status" value="1"/>
</dbReference>
<feature type="region of interest" description="Disordered" evidence="16">
    <location>
        <begin position="501"/>
        <end position="528"/>
    </location>
</feature>
<dbReference type="InterPro" id="IPR001766">
    <property type="entry name" value="Fork_head_dom"/>
</dbReference>
<keyword evidence="11" id="KW-0805">Transcription regulation</keyword>
<keyword evidence="10" id="KW-0648">Protein biosynthesis</keyword>
<feature type="region of interest" description="Disordered" evidence="16">
    <location>
        <begin position="643"/>
        <end position="675"/>
    </location>
</feature>
<dbReference type="InterPro" id="IPR001040">
    <property type="entry name" value="TIF_eIF_4E"/>
</dbReference>
<evidence type="ECO:0000256" key="15">
    <source>
        <dbReference type="PROSITE-ProRule" id="PRU00089"/>
    </source>
</evidence>
<dbReference type="PRINTS" id="PR00053">
    <property type="entry name" value="FORKHEAD"/>
</dbReference>
<dbReference type="InterPro" id="IPR036388">
    <property type="entry name" value="WH-like_DNA-bd_sf"/>
</dbReference>
<name>A0A9N7Z6L5_PLEPL</name>
<evidence type="ECO:0000259" key="17">
    <source>
        <dbReference type="PROSITE" id="PS50039"/>
    </source>
</evidence>
<keyword evidence="9" id="KW-0694">RNA-binding</keyword>
<dbReference type="InterPro" id="IPR036390">
    <property type="entry name" value="WH_DNA-bd_sf"/>
</dbReference>
<organism evidence="18 19">
    <name type="scientific">Pleuronectes platessa</name>
    <name type="common">European plaice</name>
    <dbReference type="NCBI Taxonomy" id="8262"/>
    <lineage>
        <taxon>Eukaryota</taxon>
        <taxon>Metazoa</taxon>
        <taxon>Chordata</taxon>
        <taxon>Craniata</taxon>
        <taxon>Vertebrata</taxon>
        <taxon>Euteleostomi</taxon>
        <taxon>Actinopterygii</taxon>
        <taxon>Neopterygii</taxon>
        <taxon>Teleostei</taxon>
        <taxon>Neoteleostei</taxon>
        <taxon>Acanthomorphata</taxon>
        <taxon>Carangaria</taxon>
        <taxon>Pleuronectiformes</taxon>
        <taxon>Pleuronectoidei</taxon>
        <taxon>Pleuronectidae</taxon>
        <taxon>Pleuronectes</taxon>
    </lineage>
</organism>
<dbReference type="SUPFAM" id="SSF57667">
    <property type="entry name" value="beta-beta-alpha zinc fingers"/>
    <property type="match status" value="1"/>
</dbReference>
<evidence type="ECO:0000256" key="16">
    <source>
        <dbReference type="SAM" id="MobiDB-lite"/>
    </source>
</evidence>
<feature type="compositionally biased region" description="Polar residues" evidence="16">
    <location>
        <begin position="202"/>
        <end position="215"/>
    </location>
</feature>
<dbReference type="SMART" id="SM00339">
    <property type="entry name" value="FH"/>
    <property type="match status" value="1"/>
</dbReference>
<dbReference type="GO" id="GO:0001227">
    <property type="term" value="F:DNA-binding transcription repressor activity, RNA polymerase II-specific"/>
    <property type="evidence" value="ECO:0007669"/>
    <property type="project" value="TreeGrafter"/>
</dbReference>
<feature type="compositionally biased region" description="Polar residues" evidence="16">
    <location>
        <begin position="647"/>
        <end position="675"/>
    </location>
</feature>
<feature type="compositionally biased region" description="Polar residues" evidence="16">
    <location>
        <begin position="348"/>
        <end position="366"/>
    </location>
</feature>
<evidence type="ECO:0000256" key="5">
    <source>
        <dbReference type="ARBA" id="ARBA00022723"/>
    </source>
</evidence>
<evidence type="ECO:0000256" key="12">
    <source>
        <dbReference type="ARBA" id="ARBA00023125"/>
    </source>
</evidence>
<evidence type="ECO:0000256" key="7">
    <source>
        <dbReference type="ARBA" id="ARBA00022833"/>
    </source>
</evidence>
<feature type="region of interest" description="Disordered" evidence="16">
    <location>
        <begin position="348"/>
        <end position="399"/>
    </location>
</feature>
<dbReference type="FunFam" id="1.10.10.10:FF:000010">
    <property type="entry name" value="Forkhead box P2 isoform B"/>
    <property type="match status" value="1"/>
</dbReference>
<dbReference type="Gene3D" id="1.20.5.340">
    <property type="match status" value="1"/>
</dbReference>
<gene>
    <name evidence="18" type="ORF">PLEPLA_LOCUS39438</name>
</gene>
<dbReference type="EMBL" id="CADEAL010004099">
    <property type="protein sequence ID" value="CAB1451712.1"/>
    <property type="molecule type" value="Genomic_DNA"/>
</dbReference>
<feature type="region of interest" description="Disordered" evidence="16">
    <location>
        <begin position="700"/>
        <end position="773"/>
    </location>
</feature>
<dbReference type="SUPFAM" id="SSF55418">
    <property type="entry name" value="eIF4e-like"/>
    <property type="match status" value="1"/>
</dbReference>
<comment type="subcellular location">
    <subcellularLocation>
        <location evidence="1 15">Nucleus</location>
    </subcellularLocation>
</comment>
<evidence type="ECO:0000256" key="3">
    <source>
        <dbReference type="ARBA" id="ARBA00022491"/>
    </source>
</evidence>
<evidence type="ECO:0000256" key="4">
    <source>
        <dbReference type="ARBA" id="ARBA00022540"/>
    </source>
</evidence>
<reference evidence="18" key="1">
    <citation type="submission" date="2020-03" db="EMBL/GenBank/DDBJ databases">
        <authorList>
            <person name="Weist P."/>
        </authorList>
    </citation>
    <scope>NUCLEOTIDE SEQUENCE</scope>
</reference>
<evidence type="ECO:0000256" key="6">
    <source>
        <dbReference type="ARBA" id="ARBA00022771"/>
    </source>
</evidence>
<proteinExistence type="inferred from homology"/>
<evidence type="ECO:0000256" key="2">
    <source>
        <dbReference type="ARBA" id="ARBA00009860"/>
    </source>
</evidence>
<dbReference type="InterPro" id="IPR030456">
    <property type="entry name" value="TF_fork_head_CS_2"/>
</dbReference>
<keyword evidence="14 15" id="KW-0539">Nucleus</keyword>
<keyword evidence="5" id="KW-0479">Metal-binding</keyword>
<dbReference type="SUPFAM" id="SSF46785">
    <property type="entry name" value="Winged helix' DNA-binding domain"/>
    <property type="match status" value="1"/>
</dbReference>
<dbReference type="GO" id="GO:0003723">
    <property type="term" value="F:RNA binding"/>
    <property type="evidence" value="ECO:0007669"/>
    <property type="project" value="UniProtKB-KW"/>
</dbReference>
<evidence type="ECO:0000256" key="13">
    <source>
        <dbReference type="ARBA" id="ARBA00023163"/>
    </source>
</evidence>
<evidence type="ECO:0000256" key="1">
    <source>
        <dbReference type="ARBA" id="ARBA00004123"/>
    </source>
</evidence>
<keyword evidence="7" id="KW-0862">Zinc</keyword>
<dbReference type="GO" id="GO:0005634">
    <property type="term" value="C:nucleus"/>
    <property type="evidence" value="ECO:0007669"/>
    <property type="project" value="UniProtKB-SubCell"/>
</dbReference>
<evidence type="ECO:0000313" key="19">
    <source>
        <dbReference type="Proteomes" id="UP001153269"/>
    </source>
</evidence>
<feature type="DNA-binding region" description="Fork-head" evidence="15">
    <location>
        <begin position="563"/>
        <end position="658"/>
    </location>
</feature>
<feature type="compositionally biased region" description="Polar residues" evidence="16">
    <location>
        <begin position="162"/>
        <end position="193"/>
    </location>
</feature>
<feature type="non-terminal residue" evidence="18">
    <location>
        <position position="1"/>
    </location>
</feature>
<evidence type="ECO:0000256" key="8">
    <source>
        <dbReference type="ARBA" id="ARBA00022845"/>
    </source>
</evidence>
<comment type="similarity">
    <text evidence="2">Belongs to the eukaryotic initiation factor 4E family.</text>
</comment>
<dbReference type="CDD" id="cd20065">
    <property type="entry name" value="FH_FOXP2"/>
    <property type="match status" value="1"/>
</dbReference>
<dbReference type="PROSITE" id="PS50039">
    <property type="entry name" value="FORK_HEAD_3"/>
    <property type="match status" value="1"/>
</dbReference>
<feature type="compositionally biased region" description="Polar residues" evidence="16">
    <location>
        <begin position="705"/>
        <end position="717"/>
    </location>
</feature>
<dbReference type="InterPro" id="IPR036236">
    <property type="entry name" value="Znf_C2H2_sf"/>
</dbReference>
<dbReference type="Pfam" id="PF16159">
    <property type="entry name" value="FOXP-CC"/>
    <property type="match status" value="1"/>
</dbReference>
<dbReference type="FunFam" id="3.30.760.10:FF:000007">
    <property type="entry name" value="Eukaryotic translation initiation factor 4E family member 3"/>
    <property type="match status" value="1"/>
</dbReference>
<dbReference type="Proteomes" id="UP001153269">
    <property type="component" value="Unassembled WGS sequence"/>
</dbReference>
<dbReference type="FunFam" id="1.20.5.340:FF:000005">
    <property type="entry name" value="Forkhead box P1, isoform CRA_f"/>
    <property type="match status" value="1"/>
</dbReference>
<keyword evidence="4" id="KW-0396">Initiation factor</keyword>
<dbReference type="GO" id="GO:0006417">
    <property type="term" value="P:regulation of translation"/>
    <property type="evidence" value="ECO:0007669"/>
    <property type="project" value="UniProtKB-KW"/>
</dbReference>
<keyword evidence="6" id="KW-0863">Zinc-finger</keyword>
<dbReference type="Pfam" id="PF01652">
    <property type="entry name" value="IF4E"/>
    <property type="match status" value="1"/>
</dbReference>
<evidence type="ECO:0000256" key="10">
    <source>
        <dbReference type="ARBA" id="ARBA00022917"/>
    </source>
</evidence>
<dbReference type="PROSITE" id="PS00658">
    <property type="entry name" value="FORK_HEAD_2"/>
    <property type="match status" value="1"/>
</dbReference>
<evidence type="ECO:0000256" key="9">
    <source>
        <dbReference type="ARBA" id="ARBA00022884"/>
    </source>
</evidence>
<evidence type="ECO:0000256" key="11">
    <source>
        <dbReference type="ARBA" id="ARBA00023015"/>
    </source>
</evidence>
<dbReference type="GO" id="GO:0008270">
    <property type="term" value="F:zinc ion binding"/>
    <property type="evidence" value="ECO:0007669"/>
    <property type="project" value="UniProtKB-KW"/>
</dbReference>
<comment type="caution">
    <text evidence="18">The sequence shown here is derived from an EMBL/GenBank/DDBJ whole genome shotgun (WGS) entry which is preliminary data.</text>
</comment>
<keyword evidence="19" id="KW-1185">Reference proteome</keyword>
<keyword evidence="12 15" id="KW-0238">DNA-binding</keyword>
<dbReference type="PANTHER" id="PTHR45796">
    <property type="entry name" value="FORKHEAD BOX P, ISOFORM C"/>
    <property type="match status" value="1"/>
</dbReference>
<keyword evidence="3" id="KW-0678">Repressor</keyword>
<dbReference type="GO" id="GO:0003743">
    <property type="term" value="F:translation initiation factor activity"/>
    <property type="evidence" value="ECO:0007669"/>
    <property type="project" value="UniProtKB-KW"/>
</dbReference>
<keyword evidence="8" id="KW-0810">Translation regulation</keyword>
<dbReference type="GO" id="GO:0000978">
    <property type="term" value="F:RNA polymerase II cis-regulatory region sequence-specific DNA binding"/>
    <property type="evidence" value="ECO:0007669"/>
    <property type="project" value="TreeGrafter"/>
</dbReference>
<dbReference type="InterPro" id="IPR023398">
    <property type="entry name" value="TIF_eIF4e-like"/>
</dbReference>
<feature type="region of interest" description="Disordered" evidence="16">
    <location>
        <begin position="160"/>
        <end position="241"/>
    </location>
</feature>
<evidence type="ECO:0000313" key="18">
    <source>
        <dbReference type="EMBL" id="CAB1451712.1"/>
    </source>
</evidence>
<dbReference type="AlphaFoldDB" id="A0A9N7Z6L5"/>
<dbReference type="InterPro" id="IPR047412">
    <property type="entry name" value="FH_FOXP1_P2"/>
</dbReference>
<feature type="compositionally biased region" description="Low complexity" evidence="16">
    <location>
        <begin position="507"/>
        <end position="527"/>
    </location>
</feature>
<dbReference type="Gene3D" id="3.30.760.10">
    <property type="entry name" value="RNA Cap, Translation Initiation Factor Eif4e"/>
    <property type="match status" value="1"/>
</dbReference>
<evidence type="ECO:0000256" key="14">
    <source>
        <dbReference type="ARBA" id="ARBA00023242"/>
    </source>
</evidence>
<dbReference type="PANTHER" id="PTHR45796:SF3">
    <property type="entry name" value="FORKHEAD BOX PROTEIN P1"/>
    <property type="match status" value="1"/>
</dbReference>
<keyword evidence="13" id="KW-0804">Transcription</keyword>
<dbReference type="Pfam" id="PF00250">
    <property type="entry name" value="Forkhead"/>
    <property type="match status" value="1"/>
</dbReference>
<dbReference type="InterPro" id="IPR050998">
    <property type="entry name" value="FOXP"/>
</dbReference>
<feature type="domain" description="Fork-head" evidence="17">
    <location>
        <begin position="563"/>
        <end position="658"/>
    </location>
</feature>
<sequence length="773" mass="86126">SQPGTTAAECESNLKKIYTVETVQNFWRVYNNIPGVSSLPLRCSYHLMRGERKPLWEEESNAKGGVWKMKVPKESTTSVWKELLLATIGEQFSDYCSSDDEVVGISVSMRDREDIVQVWNGNASCATDSNILGRIYELLPQIPFKAVFYKPHEQHHAFEGASSATGKQQLRGSAPSDTDTSPTLSVRSPTPVSEVQMHESGSEPTSHTTPASQTEFESRTENESRLSSSLSPPPEAPRVPVSLSVMTPPAEAPQQLQQTPQQQILSPQQLQALLQQQKALMLHQQQIQEVFKNQQEQLNMQLLQQKNAGIVSQELTAQQIAIQQQLLQMQQQHLLNLQRQGLLSVLPTSPCSAPGSENGSMLSSSGDTRESSGHQSAPNGHHSLPKRRESGTMDENTQNSHSLYGNGMCKWPGCETVFGDFQAFLKHLNNEHILDDKSTAQCRVQMQVVQQLELQLKKDKERLQAMMAHLKSSEPKPAVQPVNLLSNVCFSQATLPKGLPPMSLSQSATAPSTPLTPLSESPSVLTPNSMFTGTPVRRRYSRSVSQGNDIIDNKEFYLSTEVRPPFTYASLIRQAIYESPRNQLTLNEIYNWFTRNFAYFRRNAATWKNAVRHNLSLHKCFVRLENVKGAVWTVDEIEFHRRRPQKTAGSGSLLKNSQSRQSLAHQSAGLDNSHYSSASMGSIPLHSLPHVLQEQMNGALANGSGYHSDSSATQSPPQAFIKEEQEDEEICDSYPYESPESPEEHGHSPEMSQEEDSSSLGRHNLHLDRMPSL</sequence>
<dbReference type="InterPro" id="IPR032354">
    <property type="entry name" value="FOXP-CC"/>
</dbReference>
<protein>
    <recommendedName>
        <fullName evidence="17">Fork-head domain-containing protein</fullName>
    </recommendedName>
</protein>
<accession>A0A9N7Z6L5</accession>